<feature type="transmembrane region" description="Helical" evidence="9">
    <location>
        <begin position="61"/>
        <end position="80"/>
    </location>
</feature>
<protein>
    <recommendedName>
        <fullName evidence="12">Mannosyltransferase</fullName>
    </recommendedName>
</protein>
<evidence type="ECO:0000256" key="7">
    <source>
        <dbReference type="ARBA" id="ARBA00023136"/>
    </source>
</evidence>
<feature type="transmembrane region" description="Helical" evidence="9">
    <location>
        <begin position="377"/>
        <end position="394"/>
    </location>
</feature>
<feature type="transmembrane region" description="Helical" evidence="9">
    <location>
        <begin position="181"/>
        <end position="200"/>
    </location>
</feature>
<dbReference type="InterPro" id="IPR050297">
    <property type="entry name" value="LipidA_mod_glycosyltrf_83"/>
</dbReference>
<comment type="subcellular location">
    <subcellularLocation>
        <location evidence="1">Cell membrane</location>
        <topology evidence="1">Multi-pass membrane protein</topology>
    </subcellularLocation>
</comment>
<keyword evidence="3" id="KW-0328">Glycosyltransferase</keyword>
<organism evidence="10 11">
    <name type="scientific">Mycobacterium noviomagense</name>
    <dbReference type="NCBI Taxonomy" id="459858"/>
    <lineage>
        <taxon>Bacteria</taxon>
        <taxon>Bacillati</taxon>
        <taxon>Actinomycetota</taxon>
        <taxon>Actinomycetes</taxon>
        <taxon>Mycobacteriales</taxon>
        <taxon>Mycobacteriaceae</taxon>
        <taxon>Mycobacterium</taxon>
    </lineage>
</organism>
<evidence type="ECO:0000313" key="10">
    <source>
        <dbReference type="EMBL" id="ORB11184.1"/>
    </source>
</evidence>
<accession>A0ABX3T070</accession>
<evidence type="ECO:0000256" key="4">
    <source>
        <dbReference type="ARBA" id="ARBA00022679"/>
    </source>
</evidence>
<dbReference type="PANTHER" id="PTHR33908">
    <property type="entry name" value="MANNOSYLTRANSFERASE YKCB-RELATED"/>
    <property type="match status" value="1"/>
</dbReference>
<feature type="transmembrane region" description="Helical" evidence="9">
    <location>
        <begin position="207"/>
        <end position="232"/>
    </location>
</feature>
<evidence type="ECO:0000256" key="2">
    <source>
        <dbReference type="ARBA" id="ARBA00022475"/>
    </source>
</evidence>
<comment type="caution">
    <text evidence="10">The sequence shown here is derived from an EMBL/GenBank/DDBJ whole genome shotgun (WGS) entry which is preliminary data.</text>
</comment>
<evidence type="ECO:0000256" key="9">
    <source>
        <dbReference type="SAM" id="Phobius"/>
    </source>
</evidence>
<evidence type="ECO:0000256" key="5">
    <source>
        <dbReference type="ARBA" id="ARBA00022692"/>
    </source>
</evidence>
<keyword evidence="4" id="KW-0808">Transferase</keyword>
<dbReference type="EMBL" id="MVIC01000059">
    <property type="protein sequence ID" value="ORB11184.1"/>
    <property type="molecule type" value="Genomic_DNA"/>
</dbReference>
<feature type="region of interest" description="Disordered" evidence="8">
    <location>
        <begin position="19"/>
        <end position="47"/>
    </location>
</feature>
<keyword evidence="2" id="KW-1003">Cell membrane</keyword>
<feature type="transmembrane region" description="Helical" evidence="9">
    <location>
        <begin position="295"/>
        <end position="313"/>
    </location>
</feature>
<name>A0ABX3T070_9MYCO</name>
<keyword evidence="6 9" id="KW-1133">Transmembrane helix</keyword>
<feature type="transmembrane region" description="Helical" evidence="9">
    <location>
        <begin position="101"/>
        <end position="120"/>
    </location>
</feature>
<feature type="transmembrane region" description="Helical" evidence="9">
    <location>
        <begin position="351"/>
        <end position="370"/>
    </location>
</feature>
<feature type="transmembrane region" description="Helical" evidence="9">
    <location>
        <begin position="244"/>
        <end position="266"/>
    </location>
</feature>
<proteinExistence type="predicted"/>
<evidence type="ECO:0000313" key="11">
    <source>
        <dbReference type="Proteomes" id="UP000192374"/>
    </source>
</evidence>
<keyword evidence="7 9" id="KW-0472">Membrane</keyword>
<evidence type="ECO:0000256" key="1">
    <source>
        <dbReference type="ARBA" id="ARBA00004651"/>
    </source>
</evidence>
<evidence type="ECO:0000256" key="3">
    <source>
        <dbReference type="ARBA" id="ARBA00022676"/>
    </source>
</evidence>
<dbReference type="PANTHER" id="PTHR33908:SF3">
    <property type="entry name" value="UNDECAPRENYL PHOSPHATE-ALPHA-4-AMINO-4-DEOXY-L-ARABINOSE ARABINOSYL TRANSFERASE"/>
    <property type="match status" value="1"/>
</dbReference>
<evidence type="ECO:0000256" key="6">
    <source>
        <dbReference type="ARBA" id="ARBA00022989"/>
    </source>
</evidence>
<dbReference type="Proteomes" id="UP000192374">
    <property type="component" value="Unassembled WGS sequence"/>
</dbReference>
<evidence type="ECO:0000256" key="8">
    <source>
        <dbReference type="SAM" id="MobiDB-lite"/>
    </source>
</evidence>
<keyword evidence="11" id="KW-1185">Reference proteome</keyword>
<feature type="transmembrane region" description="Helical" evidence="9">
    <location>
        <begin position="132"/>
        <end position="151"/>
    </location>
</feature>
<keyword evidence="5 9" id="KW-0812">Transmembrane</keyword>
<evidence type="ECO:0008006" key="12">
    <source>
        <dbReference type="Google" id="ProtNLM"/>
    </source>
</evidence>
<feature type="transmembrane region" description="Helical" evidence="9">
    <location>
        <begin position="320"/>
        <end position="339"/>
    </location>
</feature>
<gene>
    <name evidence="10" type="ORF">BST37_20560</name>
</gene>
<sequence>MPEPHLTLEIRRATTGAAATDDNISDMTDPGEPHGGSVATGRANPPPGRLRLHVPDRADPWIAAIAATLLGMLFSWRPSFWFDEAATVAAANRSEIDILRLLLNFDAVHGLYYLAMHAWLSWVPINEFTARLPSAAAVGAAAAGVVVLGKLVADRPTAWAAAVAFTVLPRTLWSAVEARSYALTAAVAVWLTVVLVIAAARRGSALWVLYALTLSLAIVAYVYLGLLVLAHAVTLMLRRKWRQLLPFSAAVAVALALASPLLALAARQRHTQLWWISGGGYLTGVFWEQWLTASRLFMCATVILLAWGSVILLKRKSGQDVLAVALPWVVVPTAALVGYSAVVTDIYAPRYLTYTAPGLGLLLGVCATAIARERSRILVLILTVLTLSSSTAFVTQRSPYGKPGGADYSEIARVVKTNSRAHDCVAFGSVEHEPLRAAAAARPDAFARLDDVAAGVPGPYAAQLWTQDLPLDSDAVRPRLAACTTLWAIVDRSAPSPVLNATEQQGFKVNHEWILHRSKVIRLQRL</sequence>
<reference evidence="10 11" key="1">
    <citation type="submission" date="2017-02" db="EMBL/GenBank/DDBJ databases">
        <title>The new phylogeny of genus Mycobacterium.</title>
        <authorList>
            <person name="Tortoli E."/>
            <person name="Trovato A."/>
            <person name="Cirillo D.M."/>
        </authorList>
    </citation>
    <scope>NUCLEOTIDE SEQUENCE [LARGE SCALE GENOMIC DNA]</scope>
    <source>
        <strain evidence="10 11">DSM 45145</strain>
    </source>
</reference>